<dbReference type="AlphaFoldDB" id="A0A0J8GDZ7"/>
<dbReference type="PATRIC" id="fig|1430899.3.peg.335"/>
<dbReference type="SMART" id="SM00530">
    <property type="entry name" value="HTH_XRE"/>
    <property type="match status" value="1"/>
</dbReference>
<proteinExistence type="predicted"/>
<dbReference type="SUPFAM" id="SSF47413">
    <property type="entry name" value="lambda repressor-like DNA-binding domains"/>
    <property type="match status" value="1"/>
</dbReference>
<dbReference type="InterPro" id="IPR001387">
    <property type="entry name" value="Cro/C1-type_HTH"/>
</dbReference>
<protein>
    <submittedName>
        <fullName evidence="2">DNA-binding repressor protein</fullName>
    </submittedName>
</protein>
<dbReference type="Gene3D" id="1.10.260.40">
    <property type="entry name" value="lambda repressor-like DNA-binding domains"/>
    <property type="match status" value="1"/>
</dbReference>
<dbReference type="PROSITE" id="PS50943">
    <property type="entry name" value="HTH_CROC1"/>
    <property type="match status" value="1"/>
</dbReference>
<dbReference type="EMBL" id="AZHO01000005">
    <property type="protein sequence ID" value="KMT60912.1"/>
    <property type="molecule type" value="Genomic_DNA"/>
</dbReference>
<name>A0A0J8GDZ7_9LIST</name>
<dbReference type="InterPro" id="IPR010982">
    <property type="entry name" value="Lambda_DNA-bd_dom_sf"/>
</dbReference>
<accession>A0A0J8GDZ7</accession>
<evidence type="ECO:0000313" key="2">
    <source>
        <dbReference type="EMBL" id="KMT60912.1"/>
    </source>
</evidence>
<keyword evidence="2" id="KW-0238">DNA-binding</keyword>
<dbReference type="GO" id="GO:0003677">
    <property type="term" value="F:DNA binding"/>
    <property type="evidence" value="ECO:0007669"/>
    <property type="project" value="UniProtKB-KW"/>
</dbReference>
<dbReference type="OrthoDB" id="2361665at2"/>
<sequence>MEQMYTKNINVKKIREIRLGKGITQAFISREMGYKYTSGYSNVEKGLVRLSYQNALILSEILNCKLEDFCD</sequence>
<reference evidence="2 3" key="1">
    <citation type="journal article" date="2015" name="Genome Biol. Evol.">
        <title>Comparative Genomics of Listeria Sensu Lato: Genus-Wide Differences in Evolutionary Dynamics and the Progressive Gain of Complex, Potentially Pathogenicity-Related Traits through Lateral Gene Transfer.</title>
        <authorList>
            <person name="Chiara M."/>
            <person name="Caruso M."/>
            <person name="D'Erchia A.M."/>
            <person name="Manzari C."/>
            <person name="Fraccalvieri R."/>
            <person name="Goffredo E."/>
            <person name="Latorre L."/>
            <person name="Miccolupo A."/>
            <person name="Padalino I."/>
            <person name="Santagada G."/>
            <person name="Chiocco D."/>
            <person name="Pesole G."/>
            <person name="Horner D.S."/>
            <person name="Parisi A."/>
        </authorList>
    </citation>
    <scope>NUCLEOTIDE SEQUENCE [LARGE SCALE GENOMIC DNA]</scope>
    <source>
        <strain evidence="2 3">1991</strain>
    </source>
</reference>
<feature type="domain" description="HTH cro/C1-type" evidence="1">
    <location>
        <begin position="14"/>
        <end position="69"/>
    </location>
</feature>
<evidence type="ECO:0000259" key="1">
    <source>
        <dbReference type="PROSITE" id="PS50943"/>
    </source>
</evidence>
<dbReference type="RefSeq" id="WP_007476301.1">
    <property type="nucleotide sequence ID" value="NZ_KQ130610.1"/>
</dbReference>
<dbReference type="Proteomes" id="UP000052258">
    <property type="component" value="Unassembled WGS sequence"/>
</dbReference>
<organism evidence="2 3">
    <name type="scientific">Listeria fleischmannii 1991</name>
    <dbReference type="NCBI Taxonomy" id="1430899"/>
    <lineage>
        <taxon>Bacteria</taxon>
        <taxon>Bacillati</taxon>
        <taxon>Bacillota</taxon>
        <taxon>Bacilli</taxon>
        <taxon>Bacillales</taxon>
        <taxon>Listeriaceae</taxon>
        <taxon>Listeria</taxon>
    </lineage>
</organism>
<keyword evidence="3" id="KW-1185">Reference proteome</keyword>
<dbReference type="CDD" id="cd00093">
    <property type="entry name" value="HTH_XRE"/>
    <property type="match status" value="1"/>
</dbReference>
<evidence type="ECO:0000313" key="3">
    <source>
        <dbReference type="Proteomes" id="UP000052258"/>
    </source>
</evidence>
<comment type="caution">
    <text evidence="2">The sequence shown here is derived from an EMBL/GenBank/DDBJ whole genome shotgun (WGS) entry which is preliminary data.</text>
</comment>
<gene>
    <name evidence="2" type="ORF">X560_0332</name>
</gene>
<dbReference type="Pfam" id="PF01381">
    <property type="entry name" value="HTH_3"/>
    <property type="match status" value="1"/>
</dbReference>